<gene>
    <name evidence="2" type="ORF">H634G_10858</name>
</gene>
<reference evidence="3" key="1">
    <citation type="journal article" date="2014" name="BMC Genomics">
        <title>The genome sequence of the biocontrol fungus Metarhizium anisopliae and comparative genomics of Metarhizium species.</title>
        <authorList>
            <person name="Pattemore J.A."/>
            <person name="Hane J.K."/>
            <person name="Williams A.H."/>
            <person name="Wilson B.A."/>
            <person name="Stodart B.J."/>
            <person name="Ash G.J."/>
        </authorList>
    </citation>
    <scope>NUCLEOTIDE SEQUENCE [LARGE SCALE GENOMIC DNA]</scope>
    <source>
        <strain evidence="3">BRIP 53293</strain>
    </source>
</reference>
<protein>
    <submittedName>
        <fullName evidence="2">Uncharacterized protein</fullName>
    </submittedName>
</protein>
<sequence>MVATSAAAKAKTTSPTPSGWWKSLLYQACAPLPLNSSNDTGAKQVSVRVCSPGDNINISDKSKNDKSSALTPAAVAAGLTVVAVGAAAGAITYYNNSCGPDAGGEEHRAEAQDSGIEMAEEITESEIMTETEETTEEPGGLRITKKRRTETMTKHKKTTVTKQQMARKKRTEASTASSKTKDHIRQEERRLRMLRCTQVFDEAG</sequence>
<evidence type="ECO:0000256" key="1">
    <source>
        <dbReference type="SAM" id="MobiDB-lite"/>
    </source>
</evidence>
<evidence type="ECO:0000313" key="3">
    <source>
        <dbReference type="Proteomes" id="UP000054544"/>
    </source>
</evidence>
<accession>A0A0D9NII6</accession>
<proteinExistence type="predicted"/>
<feature type="compositionally biased region" description="Basic residues" evidence="1">
    <location>
        <begin position="150"/>
        <end position="170"/>
    </location>
</feature>
<dbReference type="Proteomes" id="UP000054544">
    <property type="component" value="Unassembled WGS sequence"/>
</dbReference>
<dbReference type="AlphaFoldDB" id="A0A0D9NII6"/>
<evidence type="ECO:0000313" key="2">
    <source>
        <dbReference type="EMBL" id="KJK73852.1"/>
    </source>
</evidence>
<keyword evidence="3" id="KW-1185">Reference proteome</keyword>
<organism evidence="2 3">
    <name type="scientific">Metarhizium anisopliae BRIP 53293</name>
    <dbReference type="NCBI Taxonomy" id="1291518"/>
    <lineage>
        <taxon>Eukaryota</taxon>
        <taxon>Fungi</taxon>
        <taxon>Dikarya</taxon>
        <taxon>Ascomycota</taxon>
        <taxon>Pezizomycotina</taxon>
        <taxon>Sordariomycetes</taxon>
        <taxon>Hypocreomycetidae</taxon>
        <taxon>Hypocreales</taxon>
        <taxon>Clavicipitaceae</taxon>
        <taxon>Metarhizium</taxon>
    </lineage>
</organism>
<name>A0A0D9NII6_METAN</name>
<feature type="compositionally biased region" description="Basic and acidic residues" evidence="1">
    <location>
        <begin position="179"/>
        <end position="190"/>
    </location>
</feature>
<feature type="region of interest" description="Disordered" evidence="1">
    <location>
        <begin position="150"/>
        <end position="190"/>
    </location>
</feature>
<dbReference type="EMBL" id="KE384773">
    <property type="protein sequence ID" value="KJK73852.1"/>
    <property type="molecule type" value="Genomic_DNA"/>
</dbReference>